<evidence type="ECO:0000256" key="1">
    <source>
        <dbReference type="SAM" id="MobiDB-lite"/>
    </source>
</evidence>
<sequence length="145" mass="16168">MGEYPPFLGSRWHGQWNRRYSKCGSSSNTRNLNQDSTGRGASLESWCRRAEAGGPLAEKSEEKIGSEGGREKAGQIPEYGVRGEENSGRNGLFVKGFGDNFESEGHGYITRIRKNVCTPNMALRGKARQREKKKWNAVKMPEQGT</sequence>
<keyword evidence="3" id="KW-1185">Reference proteome</keyword>
<accession>A0AAN9Q6J1</accession>
<dbReference type="AlphaFoldDB" id="A0AAN9Q6J1"/>
<proteinExistence type="predicted"/>
<feature type="region of interest" description="Disordered" evidence="1">
    <location>
        <begin position="126"/>
        <end position="145"/>
    </location>
</feature>
<feature type="compositionally biased region" description="Polar residues" evidence="1">
    <location>
        <begin position="23"/>
        <end position="39"/>
    </location>
</feature>
<feature type="region of interest" description="Disordered" evidence="1">
    <location>
        <begin position="21"/>
        <end position="87"/>
    </location>
</feature>
<feature type="compositionally biased region" description="Basic residues" evidence="1">
    <location>
        <begin position="126"/>
        <end position="136"/>
    </location>
</feature>
<dbReference type="EMBL" id="JAYMYQ010000006">
    <property type="protein sequence ID" value="KAK7323976.1"/>
    <property type="molecule type" value="Genomic_DNA"/>
</dbReference>
<comment type="caution">
    <text evidence="2">The sequence shown here is derived from an EMBL/GenBank/DDBJ whole genome shotgun (WGS) entry which is preliminary data.</text>
</comment>
<organism evidence="2 3">
    <name type="scientific">Canavalia gladiata</name>
    <name type="common">Sword bean</name>
    <name type="synonym">Dolichos gladiatus</name>
    <dbReference type="NCBI Taxonomy" id="3824"/>
    <lineage>
        <taxon>Eukaryota</taxon>
        <taxon>Viridiplantae</taxon>
        <taxon>Streptophyta</taxon>
        <taxon>Embryophyta</taxon>
        <taxon>Tracheophyta</taxon>
        <taxon>Spermatophyta</taxon>
        <taxon>Magnoliopsida</taxon>
        <taxon>eudicotyledons</taxon>
        <taxon>Gunneridae</taxon>
        <taxon>Pentapetalae</taxon>
        <taxon>rosids</taxon>
        <taxon>fabids</taxon>
        <taxon>Fabales</taxon>
        <taxon>Fabaceae</taxon>
        <taxon>Papilionoideae</taxon>
        <taxon>50 kb inversion clade</taxon>
        <taxon>NPAAA clade</taxon>
        <taxon>indigoferoid/millettioid clade</taxon>
        <taxon>Phaseoleae</taxon>
        <taxon>Canavalia</taxon>
    </lineage>
</organism>
<evidence type="ECO:0000313" key="3">
    <source>
        <dbReference type="Proteomes" id="UP001367508"/>
    </source>
</evidence>
<name>A0AAN9Q6J1_CANGL</name>
<gene>
    <name evidence="2" type="ORF">VNO77_27480</name>
</gene>
<evidence type="ECO:0000313" key="2">
    <source>
        <dbReference type="EMBL" id="KAK7323976.1"/>
    </source>
</evidence>
<protein>
    <submittedName>
        <fullName evidence="2">Uncharacterized protein</fullName>
    </submittedName>
</protein>
<feature type="compositionally biased region" description="Basic and acidic residues" evidence="1">
    <location>
        <begin position="58"/>
        <end position="73"/>
    </location>
</feature>
<dbReference type="Proteomes" id="UP001367508">
    <property type="component" value="Unassembled WGS sequence"/>
</dbReference>
<reference evidence="2 3" key="1">
    <citation type="submission" date="2024-01" db="EMBL/GenBank/DDBJ databases">
        <title>The genomes of 5 underutilized Papilionoideae crops provide insights into root nodulation and disease resistanc.</title>
        <authorList>
            <person name="Jiang F."/>
        </authorList>
    </citation>
    <scope>NUCLEOTIDE SEQUENCE [LARGE SCALE GENOMIC DNA]</scope>
    <source>
        <strain evidence="2">LVBAO_FW01</strain>
        <tissue evidence="2">Leaves</tissue>
    </source>
</reference>